<dbReference type="InterPro" id="IPR017871">
    <property type="entry name" value="ABC_transporter-like_CS"/>
</dbReference>
<dbReference type="SMART" id="SM00382">
    <property type="entry name" value="AAA"/>
    <property type="match status" value="1"/>
</dbReference>
<dbReference type="GO" id="GO:0005524">
    <property type="term" value="F:ATP binding"/>
    <property type="evidence" value="ECO:0007669"/>
    <property type="project" value="UniProtKB-KW"/>
</dbReference>
<dbReference type="PANTHER" id="PTHR43790">
    <property type="entry name" value="CARBOHYDRATE TRANSPORT ATP-BINDING PROTEIN MG119-RELATED"/>
    <property type="match status" value="1"/>
</dbReference>
<dbReference type="Pfam" id="PF00005">
    <property type="entry name" value="ABC_tran"/>
    <property type="match status" value="2"/>
</dbReference>
<evidence type="ECO:0000313" key="11">
    <source>
        <dbReference type="Proteomes" id="UP001284601"/>
    </source>
</evidence>
<keyword evidence="2" id="KW-1003">Cell membrane</keyword>
<keyword evidence="11" id="KW-1185">Reference proteome</keyword>
<gene>
    <name evidence="10" type="ORF">R7226_21500</name>
</gene>
<accession>A0ABU4HUL7</accession>
<keyword evidence="7" id="KW-1278">Translocase</keyword>
<evidence type="ECO:0000256" key="4">
    <source>
        <dbReference type="ARBA" id="ARBA00022737"/>
    </source>
</evidence>
<sequence>MRDLVLSDVQKSYGGTRALRGASLSARSGEVHGLVGENGAGKSTLVKILSGAVRADGGSVALDGRALRPRSPQEARRAGIGTVFQELSLIPDLSVAANLLYGIEPRVRAGRISTGALHAAARDALARFELPAGDVSRPVRELRLAERQVLEIVKTLLHEPQVLILDEATSALLPEQVAWLFALVRRFAAAGGCALFISHRLAEIESLCDRVTVFRAGADVGGGAIGELPEARLVELMLGRAVERIYPPKAPAARDAEVVCELRSFGAPPRLQPLDLKLRHGELVGVGGLDGQGQAELFGALFGTVPAAGSVLLGARELRCASPAAALDAGIALVPEDRAAEGLCLTLGVRDNISLGSLGGISRLGVVDRARERRLVAGAVGELQIKVADVRDPVGGLSGGNQQKVLLSRVLARSPRLLLLYDATRGVDVGTKTEIYRLMREQAAAGVAVLFYSSDAAELAALADRVLVLHDGVVRAQLSGEISEEEIVAAAVGGRRKEAHA</sequence>
<dbReference type="CDD" id="cd03215">
    <property type="entry name" value="ABC_Carb_Monos_II"/>
    <property type="match status" value="1"/>
</dbReference>
<proteinExistence type="predicted"/>
<evidence type="ECO:0000256" key="3">
    <source>
        <dbReference type="ARBA" id="ARBA00022597"/>
    </source>
</evidence>
<dbReference type="InterPro" id="IPR003593">
    <property type="entry name" value="AAA+_ATPase"/>
</dbReference>
<keyword evidence="4" id="KW-0677">Repeat</keyword>
<feature type="domain" description="ABC transporter" evidence="9">
    <location>
        <begin position="4"/>
        <end position="241"/>
    </location>
</feature>
<dbReference type="RefSeq" id="WP_318599374.1">
    <property type="nucleotide sequence ID" value="NZ_JAWSTH010000069.1"/>
</dbReference>
<protein>
    <submittedName>
        <fullName evidence="10">Sugar ABC transporter ATP-binding protein</fullName>
    </submittedName>
</protein>
<evidence type="ECO:0000256" key="2">
    <source>
        <dbReference type="ARBA" id="ARBA00022475"/>
    </source>
</evidence>
<organism evidence="10 11">
    <name type="scientific">Conexibacter stalactiti</name>
    <dbReference type="NCBI Taxonomy" id="1940611"/>
    <lineage>
        <taxon>Bacteria</taxon>
        <taxon>Bacillati</taxon>
        <taxon>Actinomycetota</taxon>
        <taxon>Thermoleophilia</taxon>
        <taxon>Solirubrobacterales</taxon>
        <taxon>Conexibacteraceae</taxon>
        <taxon>Conexibacter</taxon>
    </lineage>
</organism>
<keyword evidence="8" id="KW-0472">Membrane</keyword>
<dbReference type="Proteomes" id="UP001284601">
    <property type="component" value="Unassembled WGS sequence"/>
</dbReference>
<dbReference type="SUPFAM" id="SSF52540">
    <property type="entry name" value="P-loop containing nucleoside triphosphate hydrolases"/>
    <property type="match status" value="2"/>
</dbReference>
<evidence type="ECO:0000256" key="1">
    <source>
        <dbReference type="ARBA" id="ARBA00022448"/>
    </source>
</evidence>
<dbReference type="PROSITE" id="PS00211">
    <property type="entry name" value="ABC_TRANSPORTER_1"/>
    <property type="match status" value="1"/>
</dbReference>
<dbReference type="PROSITE" id="PS50893">
    <property type="entry name" value="ABC_TRANSPORTER_2"/>
    <property type="match status" value="2"/>
</dbReference>
<keyword evidence="6 10" id="KW-0067">ATP-binding</keyword>
<keyword evidence="1" id="KW-0813">Transport</keyword>
<dbReference type="InterPro" id="IPR003439">
    <property type="entry name" value="ABC_transporter-like_ATP-bd"/>
</dbReference>
<dbReference type="EMBL" id="JAWSTH010000069">
    <property type="protein sequence ID" value="MDW5596938.1"/>
    <property type="molecule type" value="Genomic_DNA"/>
</dbReference>
<dbReference type="CDD" id="cd03216">
    <property type="entry name" value="ABC_Carb_Monos_I"/>
    <property type="match status" value="1"/>
</dbReference>
<comment type="caution">
    <text evidence="10">The sequence shown here is derived from an EMBL/GenBank/DDBJ whole genome shotgun (WGS) entry which is preliminary data.</text>
</comment>
<dbReference type="PANTHER" id="PTHR43790:SF3">
    <property type="entry name" value="D-ALLOSE IMPORT ATP-BINDING PROTEIN ALSA-RELATED"/>
    <property type="match status" value="1"/>
</dbReference>
<evidence type="ECO:0000259" key="9">
    <source>
        <dbReference type="PROSITE" id="PS50893"/>
    </source>
</evidence>
<evidence type="ECO:0000256" key="7">
    <source>
        <dbReference type="ARBA" id="ARBA00022967"/>
    </source>
</evidence>
<keyword evidence="5" id="KW-0547">Nucleotide-binding</keyword>
<dbReference type="InterPro" id="IPR050107">
    <property type="entry name" value="ABC_carbohydrate_import_ATPase"/>
</dbReference>
<feature type="domain" description="ABC transporter" evidence="9">
    <location>
        <begin position="253"/>
        <end position="496"/>
    </location>
</feature>
<evidence type="ECO:0000256" key="6">
    <source>
        <dbReference type="ARBA" id="ARBA00022840"/>
    </source>
</evidence>
<evidence type="ECO:0000256" key="8">
    <source>
        <dbReference type="ARBA" id="ARBA00023136"/>
    </source>
</evidence>
<keyword evidence="3" id="KW-0762">Sugar transport</keyword>
<name>A0ABU4HUL7_9ACTN</name>
<evidence type="ECO:0000313" key="10">
    <source>
        <dbReference type="EMBL" id="MDW5596938.1"/>
    </source>
</evidence>
<dbReference type="InterPro" id="IPR027417">
    <property type="entry name" value="P-loop_NTPase"/>
</dbReference>
<dbReference type="Gene3D" id="3.40.50.300">
    <property type="entry name" value="P-loop containing nucleotide triphosphate hydrolases"/>
    <property type="match status" value="2"/>
</dbReference>
<evidence type="ECO:0000256" key="5">
    <source>
        <dbReference type="ARBA" id="ARBA00022741"/>
    </source>
</evidence>
<reference evidence="11" key="1">
    <citation type="submission" date="2023-07" db="EMBL/GenBank/DDBJ databases">
        <title>Conexibacter stalactiti sp. nov., isolated from stalactites in a lava cave and emended description of the genus Conexibacter.</title>
        <authorList>
            <person name="Lee S.D."/>
        </authorList>
    </citation>
    <scope>NUCLEOTIDE SEQUENCE [LARGE SCALE GENOMIC DNA]</scope>
    <source>
        <strain evidence="11">KCTC 39840</strain>
    </source>
</reference>